<sequence>MTPEDVLAQYEARINRHDFDELVPLISGEAVFWFNDGSLSGLAEIRQAFEATWERFPLEDYWLTDKRWIAHGEGAAACLYRFNWKAEVDGKPLSGAGRGTTVLRREAEEWKIVHEHLSGLPG</sequence>
<accession>A0A0F5FT63</accession>
<evidence type="ECO:0000313" key="2">
    <source>
        <dbReference type="EMBL" id="KKB12046.1"/>
    </source>
</evidence>
<dbReference type="RefSeq" id="WP_046108412.1">
    <property type="nucleotide sequence ID" value="NZ_JZEX01000097.1"/>
</dbReference>
<keyword evidence="3" id="KW-1185">Reference proteome</keyword>
<dbReference type="EMBL" id="JZEX01000097">
    <property type="protein sequence ID" value="KKB12046.1"/>
    <property type="molecule type" value="Genomic_DNA"/>
</dbReference>
<evidence type="ECO:0000313" key="3">
    <source>
        <dbReference type="Proteomes" id="UP000033632"/>
    </source>
</evidence>
<dbReference type="SUPFAM" id="SSF54427">
    <property type="entry name" value="NTF2-like"/>
    <property type="match status" value="1"/>
</dbReference>
<proteinExistence type="predicted"/>
<dbReference type="InterPro" id="IPR037401">
    <property type="entry name" value="SnoaL-like"/>
</dbReference>
<dbReference type="AlphaFoldDB" id="A0A0F5FT63"/>
<name>A0A0F5FT63_9HYPH</name>
<evidence type="ECO:0000259" key="1">
    <source>
        <dbReference type="Pfam" id="PF13474"/>
    </source>
</evidence>
<dbReference type="Gene3D" id="3.10.450.50">
    <property type="match status" value="1"/>
</dbReference>
<comment type="caution">
    <text evidence="2">The sequence shown here is derived from an EMBL/GenBank/DDBJ whole genome shotgun (WGS) entry which is preliminary data.</text>
</comment>
<reference evidence="2 3" key="1">
    <citation type="submission" date="2015-03" db="EMBL/GenBank/DDBJ databases">
        <authorList>
            <person name="Hassan Y.I."/>
            <person name="Lepp D."/>
            <person name="Li X.-Z."/>
            <person name="Zhou T."/>
        </authorList>
    </citation>
    <scope>NUCLEOTIDE SEQUENCE [LARGE SCALE GENOMIC DNA]</scope>
    <source>
        <strain evidence="2 3">BD-c194</strain>
    </source>
</reference>
<protein>
    <submittedName>
        <fullName evidence="2">Cag pathogenicity island protein Cag4</fullName>
    </submittedName>
</protein>
<organism evidence="2 3">
    <name type="scientific">Devosia geojensis</name>
    <dbReference type="NCBI Taxonomy" id="443610"/>
    <lineage>
        <taxon>Bacteria</taxon>
        <taxon>Pseudomonadati</taxon>
        <taxon>Pseudomonadota</taxon>
        <taxon>Alphaproteobacteria</taxon>
        <taxon>Hyphomicrobiales</taxon>
        <taxon>Devosiaceae</taxon>
        <taxon>Devosia</taxon>
    </lineage>
</organism>
<gene>
    <name evidence="2" type="ORF">VE25_09735</name>
</gene>
<dbReference type="STRING" id="443610.VE25_09735"/>
<dbReference type="OrthoDB" id="9152983at2"/>
<dbReference type="Pfam" id="PF13474">
    <property type="entry name" value="SnoaL_3"/>
    <property type="match status" value="1"/>
</dbReference>
<feature type="domain" description="SnoaL-like" evidence="1">
    <location>
        <begin position="5"/>
        <end position="118"/>
    </location>
</feature>
<dbReference type="InterPro" id="IPR032710">
    <property type="entry name" value="NTF2-like_dom_sf"/>
</dbReference>
<dbReference type="PATRIC" id="fig|443610.3.peg.115"/>
<dbReference type="Proteomes" id="UP000033632">
    <property type="component" value="Unassembled WGS sequence"/>
</dbReference>